<feature type="region of interest" description="Disordered" evidence="1">
    <location>
        <begin position="318"/>
        <end position="338"/>
    </location>
</feature>
<keyword evidence="2" id="KW-1133">Transmembrane helix</keyword>
<protein>
    <recommendedName>
        <fullName evidence="5">Oxygen tolerance</fullName>
    </recommendedName>
</protein>
<evidence type="ECO:0000313" key="4">
    <source>
        <dbReference type="Proteomes" id="UP000199452"/>
    </source>
</evidence>
<dbReference type="OrthoDB" id="9807384at2"/>
<organism evidence="3 4">
    <name type="scientific">Williamwhitmania taraxaci</name>
    <dbReference type="NCBI Taxonomy" id="1640674"/>
    <lineage>
        <taxon>Bacteria</taxon>
        <taxon>Pseudomonadati</taxon>
        <taxon>Bacteroidota</taxon>
        <taxon>Bacteroidia</taxon>
        <taxon>Bacteroidales</taxon>
        <taxon>Williamwhitmaniaceae</taxon>
        <taxon>Williamwhitmania</taxon>
    </lineage>
</organism>
<feature type="transmembrane region" description="Helical" evidence="2">
    <location>
        <begin position="163"/>
        <end position="185"/>
    </location>
</feature>
<evidence type="ECO:0000256" key="1">
    <source>
        <dbReference type="SAM" id="MobiDB-lite"/>
    </source>
</evidence>
<evidence type="ECO:0000313" key="3">
    <source>
        <dbReference type="EMBL" id="SDB98089.1"/>
    </source>
</evidence>
<name>A0A1G6HUW5_9BACT</name>
<accession>A0A1G6HUW5</accession>
<dbReference type="AlphaFoldDB" id="A0A1G6HUW5"/>
<evidence type="ECO:0000256" key="2">
    <source>
        <dbReference type="SAM" id="Phobius"/>
    </source>
</evidence>
<reference evidence="3 4" key="1">
    <citation type="submission" date="2016-09" db="EMBL/GenBank/DDBJ databases">
        <authorList>
            <person name="Capua I."/>
            <person name="De Benedictis P."/>
            <person name="Joannis T."/>
            <person name="Lombin L.H."/>
            <person name="Cattoli G."/>
        </authorList>
    </citation>
    <scope>NUCLEOTIDE SEQUENCE [LARGE SCALE GENOMIC DNA]</scope>
    <source>
        <strain evidence="3 4">A7P-90m</strain>
    </source>
</reference>
<dbReference type="EMBL" id="FMYP01000013">
    <property type="protein sequence ID" value="SDB98089.1"/>
    <property type="molecule type" value="Genomic_DNA"/>
</dbReference>
<dbReference type="RefSeq" id="WP_092436596.1">
    <property type="nucleotide sequence ID" value="NZ_FMYP01000013.1"/>
</dbReference>
<evidence type="ECO:0008006" key="5">
    <source>
        <dbReference type="Google" id="ProtNLM"/>
    </source>
</evidence>
<dbReference type="Proteomes" id="UP000199452">
    <property type="component" value="Unassembled WGS sequence"/>
</dbReference>
<proteinExistence type="predicted"/>
<keyword evidence="2" id="KW-0472">Membrane</keyword>
<sequence>MLTGFNSFKVFLVAILILFSSAGFGQQNLSYKAMLDTNSILIGDQVAMRILVTHSNRIKIGFPIYKDSLMHGIEVLADFPVDTIAKEGDQVSLSKAYLLTSFDSGSYTIPEPRLLLLLKGAKADTIITELLHLKVNTIAIDTTKAVLRDIKPPMKAPITFSEIAPWLFGGIGFLALLALVAWFIIRRIQNKPLLSIAKTEEPADVQAIRLLTNLRQEKLWQNNKFKQYHSNITEIIRVYIYRTQQINALEQTSEETLQSIRNQNVVTTENQTLLRTIFTIADLTKFAKYTPTSFENEESINYAETFVRNTKVFSEVTEDESTVVEKNNESKPDINSSK</sequence>
<keyword evidence="4" id="KW-1185">Reference proteome</keyword>
<dbReference type="STRING" id="1640674.SAMN05216323_101339"/>
<keyword evidence="2" id="KW-0812">Transmembrane</keyword>
<gene>
    <name evidence="3" type="ORF">SAMN05216323_101339</name>
</gene>